<protein>
    <submittedName>
        <fullName evidence="14">Putative lung seven transmembrane receptor</fullName>
    </submittedName>
</protein>
<feature type="transmembrane region" description="Helical" evidence="10">
    <location>
        <begin position="470"/>
        <end position="486"/>
    </location>
</feature>
<keyword evidence="3 11" id="KW-0732">Signal</keyword>
<dbReference type="GO" id="GO:0000139">
    <property type="term" value="C:Golgi membrane"/>
    <property type="evidence" value="ECO:0007669"/>
    <property type="project" value="UniProtKB-SubCell"/>
</dbReference>
<dbReference type="VEuPathDB" id="VectorBase:ISCI019030"/>
<evidence type="ECO:0000256" key="3">
    <source>
        <dbReference type="ARBA" id="ARBA00022729"/>
    </source>
</evidence>
<feature type="transmembrane region" description="Helical" evidence="10">
    <location>
        <begin position="426"/>
        <end position="450"/>
    </location>
</feature>
<feature type="transmembrane region" description="Helical" evidence="10">
    <location>
        <begin position="281"/>
        <end position="301"/>
    </location>
</feature>
<keyword evidence="4 10" id="KW-1133">Transmembrane helix</keyword>
<keyword evidence="7" id="KW-0325">Glycoprotein</keyword>
<feature type="transmembrane region" description="Helical" evidence="10">
    <location>
        <begin position="250"/>
        <end position="269"/>
    </location>
</feature>
<feature type="transmembrane region" description="Helical" evidence="10">
    <location>
        <begin position="357"/>
        <end position="376"/>
    </location>
</feature>
<evidence type="ECO:0000256" key="2">
    <source>
        <dbReference type="ARBA" id="ARBA00022692"/>
    </source>
</evidence>
<keyword evidence="5" id="KW-0333">Golgi apparatus</keyword>
<feature type="chain" id="PRO_5020025545" evidence="11">
    <location>
        <begin position="24"/>
        <end position="585"/>
    </location>
</feature>
<proteinExistence type="inferred from homology"/>
<evidence type="ECO:0000256" key="6">
    <source>
        <dbReference type="ARBA" id="ARBA00023136"/>
    </source>
</evidence>
<dbReference type="Pfam" id="PF06814">
    <property type="entry name" value="GOST_TM"/>
    <property type="match status" value="1"/>
</dbReference>
<dbReference type="PANTHER" id="PTHR21229:SF1">
    <property type="entry name" value="GH17801P"/>
    <property type="match status" value="1"/>
</dbReference>
<keyword evidence="14" id="KW-0675">Receptor</keyword>
<comment type="subcellular location">
    <subcellularLocation>
        <location evidence="1">Golgi apparatus membrane</location>
        <topology evidence="1">Multi-pass membrane protein</topology>
    </subcellularLocation>
</comment>
<feature type="domain" description="GOST seven transmembrane" evidence="12">
    <location>
        <begin position="248"/>
        <end position="493"/>
    </location>
</feature>
<evidence type="ECO:0000256" key="1">
    <source>
        <dbReference type="ARBA" id="ARBA00004653"/>
    </source>
</evidence>
<dbReference type="AlphaFoldDB" id="A0A4D5S222"/>
<feature type="transmembrane region" description="Helical" evidence="10">
    <location>
        <begin position="388"/>
        <end position="405"/>
    </location>
</feature>
<accession>A0A4D5S222</accession>
<evidence type="ECO:0000313" key="14">
    <source>
        <dbReference type="EMBL" id="MOY42931.1"/>
    </source>
</evidence>
<reference evidence="14" key="1">
    <citation type="submission" date="2019-04" db="EMBL/GenBank/DDBJ databases">
        <title>An insight into the mialome of Ixodes scapularis.</title>
        <authorList>
            <person name="Ribeiro J.M."/>
            <person name="Mather T.N."/>
            <person name="Karim S."/>
        </authorList>
    </citation>
    <scope>NUCLEOTIDE SEQUENCE</scope>
</reference>
<keyword evidence="2 10" id="KW-0812">Transmembrane</keyword>
<dbReference type="EMBL" id="GHJT01008960">
    <property type="protein sequence ID" value="MOY42931.1"/>
    <property type="molecule type" value="Transcribed_RNA"/>
</dbReference>
<evidence type="ECO:0000256" key="7">
    <source>
        <dbReference type="ARBA" id="ARBA00023180"/>
    </source>
</evidence>
<comment type="similarity">
    <text evidence="8">Belongs to the LU7TM family. TMEM87 subfamily.</text>
</comment>
<evidence type="ECO:0000259" key="12">
    <source>
        <dbReference type="Pfam" id="PF06814"/>
    </source>
</evidence>
<evidence type="ECO:0000259" key="13">
    <source>
        <dbReference type="Pfam" id="PF21901"/>
    </source>
</evidence>
<evidence type="ECO:0000256" key="4">
    <source>
        <dbReference type="ARBA" id="ARBA00022989"/>
    </source>
</evidence>
<dbReference type="InterPro" id="IPR053937">
    <property type="entry name" value="GOST_TM"/>
</dbReference>
<evidence type="ECO:0000256" key="8">
    <source>
        <dbReference type="ARBA" id="ARBA00044946"/>
    </source>
</evidence>
<dbReference type="OrthoDB" id="19932at2759"/>
<feature type="transmembrane region" description="Helical" evidence="10">
    <location>
        <begin position="329"/>
        <end position="345"/>
    </location>
</feature>
<sequence>MVFPLESLCACLLVLAIVPSSSAFPDQGKWSFKVENVPKHLFAVQKSLYRASTVSIKITCDPSNPASANMNVLVGWTLLKSPCFQEFLDIETLTQDTLSKLYTGLKIFDYGDVYYKSSEELHPCFHVLDLSPHSLIKQMTNATTATKSKPLKEVPREKRAALDAKSVVTTKSTTKTPDRASENVTDVLDPENLKKILASDPRPLAVLDKDGIYMLIVSISSEDEKNFTVQVDMSLKGTYGYLSAVDWPFLPFYGVMCGVYVLYAVGWLLVSALQWRDLLRIQFWIGGVISLGMLEKAVYYAEYQSINYTGYSVQGAVLFAEVLSCLKRSLARLLVIIVSLGFGIVKPRLGAMLHRVIIVGGAYFIMASVEGCLRTLKPKNNPDHLQTFLGVGLALVDSGICWWIFSSLSQTTRTLRLRRNVVKLSLYRHFTNTLIFAVLASIVFMVWVTFDHRTVECLTDWKELWFDEGYWQLLFSVVLLVIMFLWRPTNNNQRYAFTPLLDAADDEFDEDFQQPANDAFEGMKMRGGKPGSLPSKDKQDNNSAEDDLKWVEETIPSSLSDTALPSLMDSDEEIMTVRFERNKME</sequence>
<evidence type="ECO:0000256" key="10">
    <source>
        <dbReference type="SAM" id="Phobius"/>
    </source>
</evidence>
<name>A0A4D5S222_IXOSC</name>
<evidence type="ECO:0000256" key="9">
    <source>
        <dbReference type="SAM" id="MobiDB-lite"/>
    </source>
</evidence>
<evidence type="ECO:0000256" key="11">
    <source>
        <dbReference type="SAM" id="SignalP"/>
    </source>
</evidence>
<organism evidence="14">
    <name type="scientific">Ixodes scapularis</name>
    <name type="common">Black-legged tick</name>
    <name type="synonym">Deer tick</name>
    <dbReference type="NCBI Taxonomy" id="6945"/>
    <lineage>
        <taxon>Eukaryota</taxon>
        <taxon>Metazoa</taxon>
        <taxon>Ecdysozoa</taxon>
        <taxon>Arthropoda</taxon>
        <taxon>Chelicerata</taxon>
        <taxon>Arachnida</taxon>
        <taxon>Acari</taxon>
        <taxon>Parasitiformes</taxon>
        <taxon>Ixodida</taxon>
        <taxon>Ixodoidea</taxon>
        <taxon>Ixodidae</taxon>
        <taxon>Ixodinae</taxon>
        <taxon>Ixodes</taxon>
    </lineage>
</organism>
<evidence type="ECO:0000256" key="5">
    <source>
        <dbReference type="ARBA" id="ARBA00023034"/>
    </source>
</evidence>
<feature type="region of interest" description="Disordered" evidence="9">
    <location>
        <begin position="520"/>
        <end position="551"/>
    </location>
</feature>
<keyword evidence="6 10" id="KW-0472">Membrane</keyword>
<dbReference type="InterPro" id="IPR054101">
    <property type="entry name" value="TMEM87A/B_GOLD"/>
</dbReference>
<dbReference type="VEuPathDB" id="VectorBase:ISCW019030"/>
<dbReference type="PANTHER" id="PTHR21229">
    <property type="entry name" value="LUNG SEVEN TRANSMEMBRANE RECEPTOR"/>
    <property type="match status" value="1"/>
</dbReference>
<feature type="compositionally biased region" description="Basic and acidic residues" evidence="9">
    <location>
        <begin position="535"/>
        <end position="551"/>
    </location>
</feature>
<feature type="domain" description="TMEM87A/B GOLD" evidence="13">
    <location>
        <begin position="25"/>
        <end position="154"/>
    </location>
</feature>
<dbReference type="InterPro" id="IPR009637">
    <property type="entry name" value="GPR107/GPR108-like"/>
</dbReference>
<dbReference type="VEuPathDB" id="VectorBase:ISCP_019076"/>
<feature type="signal peptide" evidence="11">
    <location>
        <begin position="1"/>
        <end position="23"/>
    </location>
</feature>
<dbReference type="Pfam" id="PF21901">
    <property type="entry name" value="TMEM87A-B_GOLD"/>
    <property type="match status" value="1"/>
</dbReference>